<sequence>MPACPSGLFNSLSSPCKPPARARSSLARVLPRPPHSSQVTKLLEARPLRSYKAPKLLEAHNSIFTCQLITQSRRSYPASARQPSKLAVYDPPFIHRALTNHLALARTVRSRSPACPSSAHLLLFVHMSPLYSFLPASDCDLLLRCPVCYSLLSIALSLTLVDNMSSCVLLVPALSYLAACLSSVVSCSARTVSTGSHSIISYVFSARLLRSGSPRSSLSLVSLSARW</sequence>
<dbReference type="Proteomes" id="UP000256964">
    <property type="component" value="Unassembled WGS sequence"/>
</dbReference>
<evidence type="ECO:0000313" key="2">
    <source>
        <dbReference type="Proteomes" id="UP000256964"/>
    </source>
</evidence>
<reference evidence="1 2" key="1">
    <citation type="journal article" date="2018" name="Biotechnol. Biofuels">
        <title>Integrative visual omics of the white-rot fungus Polyporus brumalis exposes the biotechnological potential of its oxidative enzymes for delignifying raw plant biomass.</title>
        <authorList>
            <person name="Miyauchi S."/>
            <person name="Rancon A."/>
            <person name="Drula E."/>
            <person name="Hage H."/>
            <person name="Chaduli D."/>
            <person name="Favel A."/>
            <person name="Grisel S."/>
            <person name="Henrissat B."/>
            <person name="Herpoel-Gimbert I."/>
            <person name="Ruiz-Duenas F.J."/>
            <person name="Chevret D."/>
            <person name="Hainaut M."/>
            <person name="Lin J."/>
            <person name="Wang M."/>
            <person name="Pangilinan J."/>
            <person name="Lipzen A."/>
            <person name="Lesage-Meessen L."/>
            <person name="Navarro D."/>
            <person name="Riley R."/>
            <person name="Grigoriev I.V."/>
            <person name="Zhou S."/>
            <person name="Raouche S."/>
            <person name="Rosso M.N."/>
        </authorList>
    </citation>
    <scope>NUCLEOTIDE SEQUENCE [LARGE SCALE GENOMIC DNA]</scope>
    <source>
        <strain evidence="1 2">BRFM 1820</strain>
    </source>
</reference>
<dbReference type="EMBL" id="KZ857908">
    <property type="protein sequence ID" value="RDX39410.1"/>
    <property type="molecule type" value="Genomic_DNA"/>
</dbReference>
<organism evidence="1 2">
    <name type="scientific">Lentinus brumalis</name>
    <dbReference type="NCBI Taxonomy" id="2498619"/>
    <lineage>
        <taxon>Eukaryota</taxon>
        <taxon>Fungi</taxon>
        <taxon>Dikarya</taxon>
        <taxon>Basidiomycota</taxon>
        <taxon>Agaricomycotina</taxon>
        <taxon>Agaricomycetes</taxon>
        <taxon>Polyporales</taxon>
        <taxon>Polyporaceae</taxon>
        <taxon>Lentinus</taxon>
    </lineage>
</organism>
<protein>
    <submittedName>
        <fullName evidence="1">Uncharacterized protein</fullName>
    </submittedName>
</protein>
<dbReference type="AlphaFoldDB" id="A0A371CGK7"/>
<accession>A0A371CGK7</accession>
<evidence type="ECO:0000313" key="1">
    <source>
        <dbReference type="EMBL" id="RDX39410.1"/>
    </source>
</evidence>
<name>A0A371CGK7_9APHY</name>
<keyword evidence="2" id="KW-1185">Reference proteome</keyword>
<proteinExistence type="predicted"/>
<gene>
    <name evidence="1" type="ORF">OH76DRAFT_1491192</name>
</gene>